<reference evidence="7" key="1">
    <citation type="submission" date="2020-01" db="EMBL/GenBank/DDBJ databases">
        <title>Genome Sequencing of Three Apophysomyces-Like Fungal Strains Confirms a Novel Fungal Genus in the Mucoromycota with divergent Burkholderia-like Endosymbiotic Bacteria.</title>
        <authorList>
            <person name="Stajich J.E."/>
            <person name="Macias A.M."/>
            <person name="Carter-House D."/>
            <person name="Lovett B."/>
            <person name="Kasson L.R."/>
            <person name="Berry K."/>
            <person name="Grigoriev I."/>
            <person name="Chang Y."/>
            <person name="Spatafora J."/>
            <person name="Kasson M.T."/>
        </authorList>
    </citation>
    <scope>NUCLEOTIDE SEQUENCE</scope>
    <source>
        <strain evidence="7">NRRL A-21654</strain>
    </source>
</reference>
<keyword evidence="4" id="KW-0804">Transcription</keyword>
<feature type="region of interest" description="Disordered" evidence="6">
    <location>
        <begin position="457"/>
        <end position="480"/>
    </location>
</feature>
<dbReference type="PANTHER" id="PTHR13556">
    <property type="entry name" value="TRANSCRIPTIONAL ADAPTER 3-RELATED"/>
    <property type="match status" value="1"/>
</dbReference>
<feature type="compositionally biased region" description="Basic and acidic residues" evidence="6">
    <location>
        <begin position="18"/>
        <end position="58"/>
    </location>
</feature>
<keyword evidence="5" id="KW-0539">Nucleus</keyword>
<keyword evidence="3" id="KW-0805">Transcription regulation</keyword>
<comment type="caution">
    <text evidence="7">The sequence shown here is derived from an EMBL/GenBank/DDBJ whole genome shotgun (WGS) entry which is preliminary data.</text>
</comment>
<evidence type="ECO:0000256" key="1">
    <source>
        <dbReference type="ARBA" id="ARBA00004123"/>
    </source>
</evidence>
<evidence type="ECO:0000256" key="2">
    <source>
        <dbReference type="ARBA" id="ARBA00005330"/>
    </source>
</evidence>
<evidence type="ECO:0000313" key="7">
    <source>
        <dbReference type="EMBL" id="KAF7721188.1"/>
    </source>
</evidence>
<dbReference type="EMBL" id="JABAYA010000296">
    <property type="protein sequence ID" value="KAF7721188.1"/>
    <property type="molecule type" value="Genomic_DNA"/>
</dbReference>
<organism evidence="7 8">
    <name type="scientific">Apophysomyces ossiformis</name>
    <dbReference type="NCBI Taxonomy" id="679940"/>
    <lineage>
        <taxon>Eukaryota</taxon>
        <taxon>Fungi</taxon>
        <taxon>Fungi incertae sedis</taxon>
        <taxon>Mucoromycota</taxon>
        <taxon>Mucoromycotina</taxon>
        <taxon>Mucoromycetes</taxon>
        <taxon>Mucorales</taxon>
        <taxon>Mucorineae</taxon>
        <taxon>Mucoraceae</taxon>
        <taxon>Apophysomyces</taxon>
    </lineage>
</organism>
<gene>
    <name evidence="7" type="primary">NGG1_1</name>
    <name evidence="7" type="ORF">EC973_005135</name>
</gene>
<dbReference type="AlphaFoldDB" id="A0A8H7BHJ1"/>
<dbReference type="GO" id="GO:0003713">
    <property type="term" value="F:transcription coactivator activity"/>
    <property type="evidence" value="ECO:0007669"/>
    <property type="project" value="TreeGrafter"/>
</dbReference>
<sequence>PSEKKAPGKSAGAIYERMGTKQETGEKALEALRRRRRREDTDTIDDEHKNASRSESPHHIVKLKKVDGAPPLLSRSMSPPSSRDSKNTPKSTELSNYLKKKKSSLKGSSGNPRHQSFGNGDAGSSHSSPGQVKAKSSHNNNNNNDVDFVRVKPKDQIPLMTFWSAIEPYFRPITEEDREFLMSKGDSTQPYVIPPLGCYYEEVWAEEDRNLPPGHRPSSSRQSSYDHAAHSADRVKYLGSNVPLTDDYLLSEDLSCGRLTERLLSSLVPEAAIGPLDRSTDEGESDEITSLDTMVDTENDFEGRTIVELSNAPPGGIVEFEERLKRELRYSGLFGEDEVDFNAREDDQICAELRRLGRELKEQVKMNEFRKGRLLKVVDCQLQYDQYRQVLDELDSQIEQCYLKRFRIQKSKKRKTTSAPRSTLSENAVYAMEKRKMWINNLGRIFNDKNVVMPTRSIYEESKEDEPASSTAEEEKSTHR</sequence>
<comment type="subcellular location">
    <subcellularLocation>
        <location evidence="1">Nucleus</location>
    </subcellularLocation>
</comment>
<evidence type="ECO:0000256" key="4">
    <source>
        <dbReference type="ARBA" id="ARBA00023163"/>
    </source>
</evidence>
<keyword evidence="8" id="KW-1185">Reference proteome</keyword>
<name>A0A8H7BHJ1_9FUNG</name>
<evidence type="ECO:0000313" key="8">
    <source>
        <dbReference type="Proteomes" id="UP000605846"/>
    </source>
</evidence>
<proteinExistence type="inferred from homology"/>
<feature type="non-terminal residue" evidence="7">
    <location>
        <position position="480"/>
    </location>
</feature>
<dbReference type="Pfam" id="PF10198">
    <property type="entry name" value="Ada3"/>
    <property type="match status" value="1"/>
</dbReference>
<evidence type="ECO:0000256" key="3">
    <source>
        <dbReference type="ARBA" id="ARBA00023015"/>
    </source>
</evidence>
<dbReference type="Proteomes" id="UP000605846">
    <property type="component" value="Unassembled WGS sequence"/>
</dbReference>
<feature type="region of interest" description="Disordered" evidence="6">
    <location>
        <begin position="1"/>
        <end position="149"/>
    </location>
</feature>
<protein>
    <submittedName>
        <fullName evidence="7">Transcriptional regulator</fullName>
    </submittedName>
</protein>
<dbReference type="GO" id="GO:0005634">
    <property type="term" value="C:nucleus"/>
    <property type="evidence" value="ECO:0007669"/>
    <property type="project" value="UniProtKB-SubCell"/>
</dbReference>
<feature type="compositionally biased region" description="Low complexity" evidence="6">
    <location>
        <begin position="70"/>
        <end position="82"/>
    </location>
</feature>
<dbReference type="OrthoDB" id="1232at2759"/>
<dbReference type="GO" id="GO:0000124">
    <property type="term" value="C:SAGA complex"/>
    <property type="evidence" value="ECO:0007669"/>
    <property type="project" value="TreeGrafter"/>
</dbReference>
<feature type="compositionally biased region" description="Polar residues" evidence="6">
    <location>
        <begin position="111"/>
        <end position="130"/>
    </location>
</feature>
<accession>A0A8H7BHJ1</accession>
<dbReference type="PANTHER" id="PTHR13556:SF2">
    <property type="entry name" value="TRANSCRIPTIONAL ADAPTER 3"/>
    <property type="match status" value="1"/>
</dbReference>
<evidence type="ECO:0000256" key="6">
    <source>
        <dbReference type="SAM" id="MobiDB-lite"/>
    </source>
</evidence>
<dbReference type="GO" id="GO:0006357">
    <property type="term" value="P:regulation of transcription by RNA polymerase II"/>
    <property type="evidence" value="ECO:0007669"/>
    <property type="project" value="TreeGrafter"/>
</dbReference>
<evidence type="ECO:0000256" key="5">
    <source>
        <dbReference type="ARBA" id="ARBA00023242"/>
    </source>
</evidence>
<dbReference type="InterPro" id="IPR019340">
    <property type="entry name" value="Histone_AcTrfase_su3"/>
</dbReference>
<comment type="similarity">
    <text evidence="2">Belongs to the NGG1 family.</text>
</comment>